<evidence type="ECO:0000313" key="3">
    <source>
        <dbReference type="Proteomes" id="UP000186808"/>
    </source>
</evidence>
<gene>
    <name evidence="2" type="ORF">NCTC11401_02147</name>
    <name evidence="1" type="ORF">SAMN05421777_11746</name>
</gene>
<reference evidence="2 4" key="2">
    <citation type="submission" date="2018-06" db="EMBL/GenBank/DDBJ databases">
        <authorList>
            <consortium name="Pathogen Informatics"/>
            <person name="Doyle S."/>
        </authorList>
    </citation>
    <scope>NUCLEOTIDE SEQUENCE [LARGE SCALE GENOMIC DNA]</scope>
    <source>
        <strain evidence="2 4">NCTC11401</strain>
    </source>
</reference>
<protein>
    <submittedName>
        <fullName evidence="2">Uncharacterized protein</fullName>
    </submittedName>
</protein>
<proteinExistence type="predicted"/>
<keyword evidence="3" id="KW-1185">Reference proteome</keyword>
<dbReference type="EMBL" id="UGGV01000001">
    <property type="protein sequence ID" value="STO25313.1"/>
    <property type="molecule type" value="Genomic_DNA"/>
</dbReference>
<dbReference type="AlphaFoldDB" id="A0A377GL61"/>
<organism evidence="2 4">
    <name type="scientific">Fluoribacter gormanii</name>
    <dbReference type="NCBI Taxonomy" id="464"/>
    <lineage>
        <taxon>Bacteria</taxon>
        <taxon>Pseudomonadati</taxon>
        <taxon>Pseudomonadota</taxon>
        <taxon>Gammaproteobacteria</taxon>
        <taxon>Legionellales</taxon>
        <taxon>Legionellaceae</taxon>
        <taxon>Fluoribacter</taxon>
    </lineage>
</organism>
<dbReference type="Proteomes" id="UP000186808">
    <property type="component" value="Unassembled WGS sequence"/>
</dbReference>
<evidence type="ECO:0000313" key="4">
    <source>
        <dbReference type="Proteomes" id="UP000254374"/>
    </source>
</evidence>
<evidence type="ECO:0000313" key="2">
    <source>
        <dbReference type="EMBL" id="STO25313.1"/>
    </source>
</evidence>
<accession>A0A377GL61</accession>
<reference evidence="1 3" key="1">
    <citation type="submission" date="2017-01" db="EMBL/GenBank/DDBJ databases">
        <authorList>
            <person name="Varghese N."/>
            <person name="Submissions S."/>
        </authorList>
    </citation>
    <scope>NUCLEOTIDE SEQUENCE [LARGE SCALE GENOMIC DNA]</scope>
    <source>
        <strain evidence="1 3">ATCC 33342</strain>
    </source>
</reference>
<dbReference type="EMBL" id="FTNL01000017">
    <property type="protein sequence ID" value="SIR62299.1"/>
    <property type="molecule type" value="Genomic_DNA"/>
</dbReference>
<dbReference type="Proteomes" id="UP000254374">
    <property type="component" value="Unassembled WGS sequence"/>
</dbReference>
<sequence>MRDKTAFFNMASLNSLYEKLPPSMIKRIAEQLTKFENWRLLSHKDSNEADYQCSKKLQKN</sequence>
<name>A0A377GL61_9GAMM</name>
<evidence type="ECO:0000313" key="1">
    <source>
        <dbReference type="EMBL" id="SIR62299.1"/>
    </source>
</evidence>
<dbReference type="STRING" id="464.Lgor_0375"/>